<dbReference type="SUPFAM" id="SSF56784">
    <property type="entry name" value="HAD-like"/>
    <property type="match status" value="1"/>
</dbReference>
<dbReference type="AlphaFoldDB" id="A0A9D1GBJ9"/>
<dbReference type="SFLD" id="SFLDS00003">
    <property type="entry name" value="Haloacid_Dehalogenase"/>
    <property type="match status" value="1"/>
</dbReference>
<keyword evidence="14 15" id="KW-0472">Membrane</keyword>
<keyword evidence="9" id="KW-0067">ATP-binding</keyword>
<dbReference type="SMART" id="SM00831">
    <property type="entry name" value="Cation_ATPase_N"/>
    <property type="match status" value="1"/>
</dbReference>
<dbReference type="InterPro" id="IPR006068">
    <property type="entry name" value="ATPase_P-typ_cation-transptr_C"/>
</dbReference>
<dbReference type="Gene3D" id="2.70.150.10">
    <property type="entry name" value="Calcium-transporting ATPase, cytoplasmic transduction domain A"/>
    <property type="match status" value="1"/>
</dbReference>
<evidence type="ECO:0000256" key="14">
    <source>
        <dbReference type="ARBA" id="ARBA00023136"/>
    </source>
</evidence>
<dbReference type="InterPro" id="IPR036412">
    <property type="entry name" value="HAD-like_sf"/>
</dbReference>
<keyword evidence="12 15" id="KW-1133">Transmembrane helix</keyword>
<comment type="caution">
    <text evidence="17">The sequence shown here is derived from an EMBL/GenBank/DDBJ whole genome shotgun (WGS) entry which is preliminary data.</text>
</comment>
<dbReference type="GO" id="GO:0005524">
    <property type="term" value="F:ATP binding"/>
    <property type="evidence" value="ECO:0007669"/>
    <property type="project" value="UniProtKB-KW"/>
</dbReference>
<feature type="transmembrane region" description="Helical" evidence="15">
    <location>
        <begin position="226"/>
        <end position="249"/>
    </location>
</feature>
<dbReference type="InterPro" id="IPR023298">
    <property type="entry name" value="ATPase_P-typ_TM_dom_sf"/>
</dbReference>
<dbReference type="InterPro" id="IPR059000">
    <property type="entry name" value="ATPase_P-type_domA"/>
</dbReference>
<dbReference type="GO" id="GO:0016887">
    <property type="term" value="F:ATP hydrolysis activity"/>
    <property type="evidence" value="ECO:0007669"/>
    <property type="project" value="InterPro"/>
</dbReference>
<dbReference type="InterPro" id="IPR023299">
    <property type="entry name" value="ATPase_P-typ_cyto_dom_N"/>
</dbReference>
<dbReference type="InterPro" id="IPR001757">
    <property type="entry name" value="P_typ_ATPase"/>
</dbReference>
<feature type="transmembrane region" description="Helical" evidence="15">
    <location>
        <begin position="693"/>
        <end position="711"/>
    </location>
</feature>
<feature type="transmembrane region" description="Helical" evidence="15">
    <location>
        <begin position="660"/>
        <end position="681"/>
    </location>
</feature>
<dbReference type="Pfam" id="PF00690">
    <property type="entry name" value="Cation_ATPase_N"/>
    <property type="match status" value="1"/>
</dbReference>
<dbReference type="InterPro" id="IPR023214">
    <property type="entry name" value="HAD_sf"/>
</dbReference>
<sequence>MNSNGLSNDEVIKSREKYGNNALTVIKKDSFLKQLIRSLGDPIIKILLIALGIKTVFLIQDFDWYETVGIVIAIFLASFISTISEYGSEKAFLKLQSEAEAIKVKVRRSGKIILIDVNDVVVGDIILLESGDRIASDGVLIKGEVSVDESSITGESKEVYKHPFTSGLNPNTNNELLRGSVIYHGVGEMVVTKVGVNTFYGKISLELQDKQPESPLKIRLRDLARVISRIGYIGAFLVAFSYLFSVLIIDNNFDISRIMVTLSNTSLLFAYFLQALTLAVTIIVVSVPEGLPMMITLVLSSNMKRMLKDNVLVRKLMGIETAGSLNILFTDKTGTLTKGELEVVGVMFGNLDYYQDKERLKSSISYYNVLKRCILSNTNCVYDDEKKMWIGGNATDKAVVNYLREKKYNVRIVKQVPFDSKNKYSYTKVLEDNKEITYYKGAPEVLLDKCKYYISSSGRSVPFVNKKRISDVIDNYASKGIRVLMLGVDDGRGLSFISLLFIKDELREEVKDGISLVRKAGIKTVMITGDNKITAKSIADSAGIINSDKDIVLTSSELNKMSDDKIKEILPNLAVVARALPTDKSRLVRISQELGLVVGMTGDGVNDAPALKKADVGFSMGSGTEVAKEASDIILLDNNFNSIVKAILYGRTIFKSIRKFIIFQLTVNFCAVFLSIVGPFIGVDSPVTVIQMLWVNMVMDTLAGIAFSYEAPLLEYMEEPPKRRDEKILNKYMIYEIIFTSIYSFLLCIFFLKSPFIHSFFREGRGDIYFMSAFFGLFIFMMIFNSFNARTSRLNIFANLLSNKVFLGVILFIVVVQIILIYYGGDLFRTTSLSLKEIEIMLLCAFSVIPVEFFRKLYLKSKGKLGCV</sequence>
<dbReference type="SFLD" id="SFLDG00002">
    <property type="entry name" value="C1.7:_P-type_atpase_like"/>
    <property type="match status" value="1"/>
</dbReference>
<dbReference type="SUPFAM" id="SSF81660">
    <property type="entry name" value="Metal cation-transporting ATPase, ATP-binding domain N"/>
    <property type="match status" value="1"/>
</dbReference>
<evidence type="ECO:0000313" key="17">
    <source>
        <dbReference type="EMBL" id="HIT37507.1"/>
    </source>
</evidence>
<dbReference type="PRINTS" id="PR00119">
    <property type="entry name" value="CATATPASE"/>
</dbReference>
<dbReference type="PRINTS" id="PR00120">
    <property type="entry name" value="HATPASE"/>
</dbReference>
<keyword evidence="5 15" id="KW-0812">Transmembrane</keyword>
<keyword evidence="11" id="KW-1278">Translocase</keyword>
<dbReference type="Pfam" id="PF00122">
    <property type="entry name" value="E1-E2_ATPase"/>
    <property type="match status" value="1"/>
</dbReference>
<keyword evidence="4" id="KW-0109">Calcium transport</keyword>
<name>A0A9D1GBJ9_9FIRM</name>
<dbReference type="GO" id="GO:0005388">
    <property type="term" value="F:P-type calcium transporter activity"/>
    <property type="evidence" value="ECO:0007669"/>
    <property type="project" value="UniProtKB-EC"/>
</dbReference>
<dbReference type="Pfam" id="PF00689">
    <property type="entry name" value="Cation_ATPase_C"/>
    <property type="match status" value="1"/>
</dbReference>
<accession>A0A9D1GBJ9</accession>
<evidence type="ECO:0000256" key="9">
    <source>
        <dbReference type="ARBA" id="ARBA00022840"/>
    </source>
</evidence>
<feature type="transmembrane region" description="Helical" evidence="15">
    <location>
        <begin position="732"/>
        <end position="752"/>
    </location>
</feature>
<evidence type="ECO:0000256" key="15">
    <source>
        <dbReference type="SAM" id="Phobius"/>
    </source>
</evidence>
<dbReference type="Pfam" id="PF08282">
    <property type="entry name" value="Hydrolase_3"/>
    <property type="match status" value="1"/>
</dbReference>
<evidence type="ECO:0000256" key="7">
    <source>
        <dbReference type="ARBA" id="ARBA00022741"/>
    </source>
</evidence>
<dbReference type="SFLD" id="SFLDF00027">
    <property type="entry name" value="p-type_atpase"/>
    <property type="match status" value="1"/>
</dbReference>
<dbReference type="Gene3D" id="1.20.1110.10">
    <property type="entry name" value="Calcium-transporting ATPase, transmembrane domain"/>
    <property type="match status" value="1"/>
</dbReference>
<gene>
    <name evidence="17" type="ORF">IAB59_03390</name>
</gene>
<dbReference type="SUPFAM" id="SSF81653">
    <property type="entry name" value="Calcium ATPase, transduction domain A"/>
    <property type="match status" value="1"/>
</dbReference>
<dbReference type="InterPro" id="IPR044492">
    <property type="entry name" value="P_typ_ATPase_HD_dom"/>
</dbReference>
<feature type="transmembrane region" description="Helical" evidence="15">
    <location>
        <begin position="805"/>
        <end position="825"/>
    </location>
</feature>
<dbReference type="SUPFAM" id="SSF81665">
    <property type="entry name" value="Calcium ATPase, transmembrane domain M"/>
    <property type="match status" value="1"/>
</dbReference>
<dbReference type="Pfam" id="PF13246">
    <property type="entry name" value="Cation_ATPase"/>
    <property type="match status" value="1"/>
</dbReference>
<dbReference type="EC" id="7.2.2.10" evidence="2"/>
<dbReference type="Proteomes" id="UP000886833">
    <property type="component" value="Unassembled WGS sequence"/>
</dbReference>
<dbReference type="InterPro" id="IPR018303">
    <property type="entry name" value="ATPase_P-typ_P_site"/>
</dbReference>
<feature type="transmembrane region" description="Helical" evidence="15">
    <location>
        <begin position="837"/>
        <end position="854"/>
    </location>
</feature>
<keyword evidence="10" id="KW-0460">Magnesium</keyword>
<dbReference type="PROSITE" id="PS00154">
    <property type="entry name" value="ATPASE_E1_E2"/>
    <property type="match status" value="1"/>
</dbReference>
<keyword evidence="13" id="KW-0406">Ion transport</keyword>
<evidence type="ECO:0000256" key="5">
    <source>
        <dbReference type="ARBA" id="ARBA00022692"/>
    </source>
</evidence>
<evidence type="ECO:0000256" key="2">
    <source>
        <dbReference type="ARBA" id="ARBA00012790"/>
    </source>
</evidence>
<dbReference type="PANTHER" id="PTHR24093">
    <property type="entry name" value="CATION TRANSPORTING ATPASE"/>
    <property type="match status" value="1"/>
</dbReference>
<comment type="subcellular location">
    <subcellularLocation>
        <location evidence="1">Membrane</location>
        <topology evidence="1">Multi-pass membrane protein</topology>
    </subcellularLocation>
</comment>
<evidence type="ECO:0000313" key="18">
    <source>
        <dbReference type="Proteomes" id="UP000886833"/>
    </source>
</evidence>
<evidence type="ECO:0000256" key="1">
    <source>
        <dbReference type="ARBA" id="ARBA00004141"/>
    </source>
</evidence>
<evidence type="ECO:0000259" key="16">
    <source>
        <dbReference type="SMART" id="SM00831"/>
    </source>
</evidence>
<feature type="domain" description="Cation-transporting P-type ATPase N-terminal" evidence="16">
    <location>
        <begin position="1"/>
        <end position="59"/>
    </location>
</feature>
<keyword evidence="3" id="KW-0813">Transport</keyword>
<feature type="transmembrane region" description="Helical" evidence="15">
    <location>
        <begin position="269"/>
        <end position="299"/>
    </location>
</feature>
<protein>
    <recommendedName>
        <fullName evidence="2">P-type Ca(2+) transporter</fullName>
        <ecNumber evidence="2">7.2.2.10</ecNumber>
    </recommendedName>
</protein>
<dbReference type="InterPro" id="IPR006408">
    <property type="entry name" value="P-type_ATPase_IIB"/>
</dbReference>
<keyword evidence="6" id="KW-0479">Metal-binding</keyword>
<evidence type="ECO:0000256" key="13">
    <source>
        <dbReference type="ARBA" id="ARBA00023065"/>
    </source>
</evidence>
<dbReference type="Gene3D" id="3.40.1110.10">
    <property type="entry name" value="Calcium-transporting ATPase, cytoplasmic domain N"/>
    <property type="match status" value="1"/>
</dbReference>
<dbReference type="PANTHER" id="PTHR24093:SF477">
    <property type="entry name" value="CALCIUM-TRANSPORTING ATPASE"/>
    <property type="match status" value="1"/>
</dbReference>
<dbReference type="InterPro" id="IPR008250">
    <property type="entry name" value="ATPase_P-typ_transduc_dom_A_sf"/>
</dbReference>
<evidence type="ECO:0000256" key="4">
    <source>
        <dbReference type="ARBA" id="ARBA00022568"/>
    </source>
</evidence>
<dbReference type="NCBIfam" id="TIGR01494">
    <property type="entry name" value="ATPase_P-type"/>
    <property type="match status" value="2"/>
</dbReference>
<evidence type="ECO:0000256" key="10">
    <source>
        <dbReference type="ARBA" id="ARBA00022842"/>
    </source>
</evidence>
<keyword evidence="8" id="KW-0106">Calcium</keyword>
<dbReference type="GO" id="GO:0046872">
    <property type="term" value="F:metal ion binding"/>
    <property type="evidence" value="ECO:0007669"/>
    <property type="project" value="UniProtKB-KW"/>
</dbReference>
<dbReference type="InterPro" id="IPR004014">
    <property type="entry name" value="ATPase_P-typ_cation-transptr_N"/>
</dbReference>
<dbReference type="EMBL" id="DVKQ01000044">
    <property type="protein sequence ID" value="HIT37507.1"/>
    <property type="molecule type" value="Genomic_DNA"/>
</dbReference>
<dbReference type="NCBIfam" id="TIGR01517">
    <property type="entry name" value="ATPase-IIB_Ca"/>
    <property type="match status" value="1"/>
</dbReference>
<dbReference type="GO" id="GO:0005886">
    <property type="term" value="C:plasma membrane"/>
    <property type="evidence" value="ECO:0007669"/>
    <property type="project" value="TreeGrafter"/>
</dbReference>
<reference evidence="17" key="2">
    <citation type="journal article" date="2021" name="PeerJ">
        <title>Extensive microbial diversity within the chicken gut microbiome revealed by metagenomics and culture.</title>
        <authorList>
            <person name="Gilroy R."/>
            <person name="Ravi A."/>
            <person name="Getino M."/>
            <person name="Pursley I."/>
            <person name="Horton D.L."/>
            <person name="Alikhan N.F."/>
            <person name="Baker D."/>
            <person name="Gharbi K."/>
            <person name="Hall N."/>
            <person name="Watson M."/>
            <person name="Adriaenssens E.M."/>
            <person name="Foster-Nyarko E."/>
            <person name="Jarju S."/>
            <person name="Secka A."/>
            <person name="Antonio M."/>
            <person name="Oren A."/>
            <person name="Chaudhuri R.R."/>
            <person name="La Ragione R."/>
            <person name="Hildebrand F."/>
            <person name="Pallen M.J."/>
        </authorList>
    </citation>
    <scope>NUCLEOTIDE SEQUENCE</scope>
    <source>
        <strain evidence="17">CHK195-26880</strain>
    </source>
</reference>
<evidence type="ECO:0000256" key="11">
    <source>
        <dbReference type="ARBA" id="ARBA00022967"/>
    </source>
</evidence>
<evidence type="ECO:0000256" key="12">
    <source>
        <dbReference type="ARBA" id="ARBA00022989"/>
    </source>
</evidence>
<feature type="transmembrane region" description="Helical" evidence="15">
    <location>
        <begin position="768"/>
        <end position="784"/>
    </location>
</feature>
<organism evidence="17 18">
    <name type="scientific">Candidatus Onthousia faecipullorum</name>
    <dbReference type="NCBI Taxonomy" id="2840887"/>
    <lineage>
        <taxon>Bacteria</taxon>
        <taxon>Bacillati</taxon>
        <taxon>Bacillota</taxon>
        <taxon>Bacilli</taxon>
        <taxon>Candidatus Onthousia</taxon>
    </lineage>
</organism>
<feature type="transmembrane region" description="Helical" evidence="15">
    <location>
        <begin position="68"/>
        <end position="87"/>
    </location>
</feature>
<proteinExistence type="predicted"/>
<evidence type="ECO:0000256" key="8">
    <source>
        <dbReference type="ARBA" id="ARBA00022837"/>
    </source>
</evidence>
<evidence type="ECO:0000256" key="6">
    <source>
        <dbReference type="ARBA" id="ARBA00022723"/>
    </source>
</evidence>
<evidence type="ECO:0000256" key="3">
    <source>
        <dbReference type="ARBA" id="ARBA00022448"/>
    </source>
</evidence>
<reference evidence="17" key="1">
    <citation type="submission" date="2020-10" db="EMBL/GenBank/DDBJ databases">
        <authorList>
            <person name="Gilroy R."/>
        </authorList>
    </citation>
    <scope>NUCLEOTIDE SEQUENCE</scope>
    <source>
        <strain evidence="17">CHK195-26880</strain>
    </source>
</reference>
<keyword evidence="7" id="KW-0547">Nucleotide-binding</keyword>
<dbReference type="Gene3D" id="3.40.50.1000">
    <property type="entry name" value="HAD superfamily/HAD-like"/>
    <property type="match status" value="1"/>
</dbReference>